<dbReference type="AlphaFoldDB" id="A0A0S4JB04"/>
<evidence type="ECO:0000313" key="2">
    <source>
        <dbReference type="EMBL" id="CUG88695.1"/>
    </source>
</evidence>
<protein>
    <submittedName>
        <fullName evidence="2">Uncharacterized protein</fullName>
    </submittedName>
</protein>
<dbReference type="VEuPathDB" id="TriTrypDB:BSAL_16825"/>
<feature type="region of interest" description="Disordered" evidence="1">
    <location>
        <begin position="468"/>
        <end position="532"/>
    </location>
</feature>
<dbReference type="Proteomes" id="UP000051952">
    <property type="component" value="Unassembled WGS sequence"/>
</dbReference>
<evidence type="ECO:0000256" key="1">
    <source>
        <dbReference type="SAM" id="MobiDB-lite"/>
    </source>
</evidence>
<dbReference type="EMBL" id="CYKH01001668">
    <property type="protein sequence ID" value="CUG88695.1"/>
    <property type="molecule type" value="Genomic_DNA"/>
</dbReference>
<feature type="compositionally biased region" description="Polar residues" evidence="1">
    <location>
        <begin position="468"/>
        <end position="490"/>
    </location>
</feature>
<sequence>MGSGTPDFGLNGTVVVHPTPELPLSSASSCSDIATAVKKEKKKRHKERAQSPAASEASLLGHVLGPAQPLQQQPQSLGASLSGMGRPAMSSSTTSSILGTSLNPSNATVAAMASPQPTSHGADRQKEILRARRRGQTMVLPASARMYNGGLPEGHMPTFVHDRPIDHQPLLRMPSLSSLASRQVLSPTPRGSLPNGSMAVQPNMSASQVAQQLALSPPVGGAALNSSYKSIVLPRDIQSSFIQVHQQLSTPDLSEAASPSVARLDVVSPVTQQRQTPPAATAAPIEPQQSFASVICGNEASAVCTAQKLRFAVDRWPLCLLIFSLLLLSIGAQRLLTFSRSCSVAREELINRPKIDAVVSVMVSMSNYLEQETNSIKASLGVLSLNDTDSQLVLVEPSFVGKSSELRKQLIRARIEHAKALDASLARTNANFVRLALGCKGENSECRLLELATLRDVRSVGLARFQLGNTASSEESQGSKPGTPTASSSVPHKREGEPRRTPASVTSYDSDFVEQHQPSTPQVRHVPSRMPTDSFTSTSSIPILAAIPWAAQRAVSSVLMVALVAYILRRGS</sequence>
<accession>A0A0S4JB04</accession>
<organism evidence="2 3">
    <name type="scientific">Bodo saltans</name>
    <name type="common">Flagellated protozoan</name>
    <dbReference type="NCBI Taxonomy" id="75058"/>
    <lineage>
        <taxon>Eukaryota</taxon>
        <taxon>Discoba</taxon>
        <taxon>Euglenozoa</taxon>
        <taxon>Kinetoplastea</taxon>
        <taxon>Metakinetoplastina</taxon>
        <taxon>Eubodonida</taxon>
        <taxon>Bodonidae</taxon>
        <taxon>Bodo</taxon>
    </lineage>
</organism>
<evidence type="ECO:0000313" key="3">
    <source>
        <dbReference type="Proteomes" id="UP000051952"/>
    </source>
</evidence>
<proteinExistence type="predicted"/>
<reference evidence="3" key="1">
    <citation type="submission" date="2015-09" db="EMBL/GenBank/DDBJ databases">
        <authorList>
            <consortium name="Pathogen Informatics"/>
        </authorList>
    </citation>
    <scope>NUCLEOTIDE SEQUENCE [LARGE SCALE GENOMIC DNA]</scope>
    <source>
        <strain evidence="3">Lake Konstanz</strain>
    </source>
</reference>
<feature type="compositionally biased region" description="Low complexity" evidence="1">
    <location>
        <begin position="69"/>
        <end position="83"/>
    </location>
</feature>
<name>A0A0S4JB04_BODSA</name>
<keyword evidence="3" id="KW-1185">Reference proteome</keyword>
<gene>
    <name evidence="2" type="ORF">BSAL_16825</name>
</gene>
<feature type="region of interest" description="Disordered" evidence="1">
    <location>
        <begin position="69"/>
        <end position="98"/>
    </location>
</feature>